<feature type="signal peptide" evidence="2">
    <location>
        <begin position="1"/>
        <end position="33"/>
    </location>
</feature>
<evidence type="ECO:0008006" key="5">
    <source>
        <dbReference type="Google" id="ProtNLM"/>
    </source>
</evidence>
<dbReference type="KEGG" id="hdi:HDIA_0281"/>
<organism evidence="3 4">
    <name type="scientific">Hartmannibacter diazotrophicus</name>
    <dbReference type="NCBI Taxonomy" id="1482074"/>
    <lineage>
        <taxon>Bacteria</taxon>
        <taxon>Pseudomonadati</taxon>
        <taxon>Pseudomonadota</taxon>
        <taxon>Alphaproteobacteria</taxon>
        <taxon>Hyphomicrobiales</taxon>
        <taxon>Pleomorphomonadaceae</taxon>
        <taxon>Hartmannibacter</taxon>
    </lineage>
</organism>
<dbReference type="RefSeq" id="WP_099553683.1">
    <property type="nucleotide sequence ID" value="NZ_LT960614.1"/>
</dbReference>
<feature type="region of interest" description="Disordered" evidence="1">
    <location>
        <begin position="35"/>
        <end position="71"/>
    </location>
</feature>
<dbReference type="AlphaFoldDB" id="A0A2C9D0H1"/>
<sequence length="71" mass="7181">MRQTATNSLILLPPAIGGLFLILLLACVPAAVAQTAPSTGMERGDNVGTDQFADGTKVPTGIAQDDAARTG</sequence>
<dbReference type="EMBL" id="LT960614">
    <property type="protein sequence ID" value="SON53822.1"/>
    <property type="molecule type" value="Genomic_DNA"/>
</dbReference>
<evidence type="ECO:0000313" key="3">
    <source>
        <dbReference type="EMBL" id="SON53822.1"/>
    </source>
</evidence>
<gene>
    <name evidence="3" type="ORF">HDIA_0281</name>
</gene>
<evidence type="ECO:0000256" key="1">
    <source>
        <dbReference type="SAM" id="MobiDB-lite"/>
    </source>
</evidence>
<protein>
    <recommendedName>
        <fullName evidence="5">Secreted protein</fullName>
    </recommendedName>
</protein>
<accession>A0A2C9D0H1</accession>
<feature type="chain" id="PRO_5012406428" description="Secreted protein" evidence="2">
    <location>
        <begin position="34"/>
        <end position="71"/>
    </location>
</feature>
<proteinExistence type="predicted"/>
<keyword evidence="2" id="KW-0732">Signal</keyword>
<evidence type="ECO:0000256" key="2">
    <source>
        <dbReference type="SAM" id="SignalP"/>
    </source>
</evidence>
<keyword evidence="4" id="KW-1185">Reference proteome</keyword>
<dbReference type="PROSITE" id="PS51257">
    <property type="entry name" value="PROKAR_LIPOPROTEIN"/>
    <property type="match status" value="1"/>
</dbReference>
<name>A0A2C9D0H1_9HYPH</name>
<evidence type="ECO:0000313" key="4">
    <source>
        <dbReference type="Proteomes" id="UP000223606"/>
    </source>
</evidence>
<dbReference type="Proteomes" id="UP000223606">
    <property type="component" value="Chromosome 1"/>
</dbReference>
<reference evidence="4" key="1">
    <citation type="submission" date="2017-09" db="EMBL/GenBank/DDBJ databases">
        <title>Genome sequence of Nannocystis excedens DSM 71.</title>
        <authorList>
            <person name="Blom J."/>
        </authorList>
    </citation>
    <scope>NUCLEOTIDE SEQUENCE [LARGE SCALE GENOMIC DNA]</scope>
    <source>
        <strain evidence="4">type strain: E19</strain>
    </source>
</reference>